<feature type="signal peptide" evidence="1">
    <location>
        <begin position="1"/>
        <end position="25"/>
    </location>
</feature>
<dbReference type="AlphaFoldDB" id="A0A368X5S2"/>
<dbReference type="RefSeq" id="WP_114354326.1">
    <property type="nucleotide sequence ID" value="NZ_QPJJ01000019.1"/>
</dbReference>
<evidence type="ECO:0000313" key="2">
    <source>
        <dbReference type="EMBL" id="RCW63165.1"/>
    </source>
</evidence>
<evidence type="ECO:0000313" key="3">
    <source>
        <dbReference type="Proteomes" id="UP000252585"/>
    </source>
</evidence>
<evidence type="ECO:0000256" key="1">
    <source>
        <dbReference type="SAM" id="SignalP"/>
    </source>
</evidence>
<feature type="chain" id="PRO_5016687314" evidence="1">
    <location>
        <begin position="26"/>
        <end position="268"/>
    </location>
</feature>
<sequence length="268" mass="29438">MKKKIVAAFLCLVMVFSLIPSSVLANDNPTQGEGNSKKNININYLNEEGTEYTYEENGVSYKVIETFEQVNDSKTVVKSEILEKDESGKFIKNSDKVTTVDKNSNSLVLETKKNGKTTIENEKLNQYNDSKPIVSENLLKENQLSASGPINPGEPDLTAYRHRTTKYSTSVANLTYGGIITAISSSIGAAVGGYVGAGFGGGLGFIATGVLDMALPKVYFTSRISLKYHHGTIIPAMKRTQTWAYTSSWRTTIIPGGSYPLVEYEYYY</sequence>
<name>A0A368X5S2_9BACI</name>
<organism evidence="2 3">
    <name type="scientific">Saliterribacillus persicus</name>
    <dbReference type="NCBI Taxonomy" id="930114"/>
    <lineage>
        <taxon>Bacteria</taxon>
        <taxon>Bacillati</taxon>
        <taxon>Bacillota</taxon>
        <taxon>Bacilli</taxon>
        <taxon>Bacillales</taxon>
        <taxon>Bacillaceae</taxon>
        <taxon>Saliterribacillus</taxon>
    </lineage>
</organism>
<keyword evidence="1" id="KW-0732">Signal</keyword>
<accession>A0A368X5S2</accession>
<reference evidence="2 3" key="1">
    <citation type="submission" date="2018-07" db="EMBL/GenBank/DDBJ databases">
        <title>Genomic Encyclopedia of Type Strains, Phase IV (KMG-IV): sequencing the most valuable type-strain genomes for metagenomic binning, comparative biology and taxonomic classification.</title>
        <authorList>
            <person name="Goeker M."/>
        </authorList>
    </citation>
    <scope>NUCLEOTIDE SEQUENCE [LARGE SCALE GENOMIC DNA]</scope>
    <source>
        <strain evidence="2 3">DSM 27696</strain>
    </source>
</reference>
<dbReference type="Proteomes" id="UP000252585">
    <property type="component" value="Unassembled WGS sequence"/>
</dbReference>
<protein>
    <submittedName>
        <fullName evidence="2">Uncharacterized protein</fullName>
    </submittedName>
</protein>
<proteinExistence type="predicted"/>
<keyword evidence="3" id="KW-1185">Reference proteome</keyword>
<dbReference type="EMBL" id="QPJJ01000019">
    <property type="protein sequence ID" value="RCW63165.1"/>
    <property type="molecule type" value="Genomic_DNA"/>
</dbReference>
<gene>
    <name evidence="2" type="ORF">DFR57_11941</name>
</gene>
<comment type="caution">
    <text evidence="2">The sequence shown here is derived from an EMBL/GenBank/DDBJ whole genome shotgun (WGS) entry which is preliminary data.</text>
</comment>